<feature type="transmembrane region" description="Helical" evidence="2">
    <location>
        <begin position="328"/>
        <end position="350"/>
    </location>
</feature>
<evidence type="ECO:0000256" key="1">
    <source>
        <dbReference type="SAM" id="MobiDB-lite"/>
    </source>
</evidence>
<feature type="compositionally biased region" description="Pro residues" evidence="1">
    <location>
        <begin position="115"/>
        <end position="126"/>
    </location>
</feature>
<feature type="compositionally biased region" description="Low complexity" evidence="1">
    <location>
        <begin position="167"/>
        <end position="193"/>
    </location>
</feature>
<dbReference type="Proteomes" id="UP000294744">
    <property type="component" value="Unassembled WGS sequence"/>
</dbReference>
<keyword evidence="2" id="KW-1133">Transmembrane helix</keyword>
<feature type="compositionally biased region" description="Pro residues" evidence="1">
    <location>
        <begin position="133"/>
        <end position="146"/>
    </location>
</feature>
<feature type="compositionally biased region" description="Acidic residues" evidence="1">
    <location>
        <begin position="262"/>
        <end position="276"/>
    </location>
</feature>
<accession>A0A4R4UUA7</accession>
<sequence>MSRDSGADQPTQRTVAELLAEYGGSSEKGSRRRRRKAEDPTETAPQEIINRVLSDSGKMRPVKPDEEPPSSRRQAGPAAAPPHAAPASQPPAQPPAAQPPATPPAQPPTAQAPAAQPPAAQPPAKPPQAAGPVSPPSAPPARPAAEPPAESGPKPGSAGYWAQRFGSPGSAASTPLTPSAPSSDAEATIRQPALPTPPARPGPPMAPAGPPQLPENFTEQLPRIDGGADQSYAAQAEPHADPYDYEPFDDSEQSYSGAYEQPYDEDYDQSYDEDYDSSAPAGLNDDYDPDEEADRPPSAGKEWGTLALQGVLGLVGGGAVWVGFRWLWINATIAAFGAALVFTGLLVLVAWKFFRTNDLQTILLSVLVGLFCTVSPAALLLINQ</sequence>
<dbReference type="EMBL" id="SMKV01000008">
    <property type="protein sequence ID" value="TDC94066.1"/>
    <property type="molecule type" value="Genomic_DNA"/>
</dbReference>
<evidence type="ECO:0000313" key="3">
    <source>
        <dbReference type="EMBL" id="TDC94066.1"/>
    </source>
</evidence>
<evidence type="ECO:0000313" key="4">
    <source>
        <dbReference type="Proteomes" id="UP000294744"/>
    </source>
</evidence>
<keyword evidence="2" id="KW-0812">Transmembrane</keyword>
<feature type="transmembrane region" description="Helical" evidence="2">
    <location>
        <begin position="362"/>
        <end position="382"/>
    </location>
</feature>
<feature type="compositionally biased region" description="Pro residues" evidence="1">
    <location>
        <begin position="194"/>
        <end position="213"/>
    </location>
</feature>
<feature type="region of interest" description="Disordered" evidence="1">
    <location>
        <begin position="1"/>
        <end position="300"/>
    </location>
</feature>
<comment type="caution">
    <text evidence="3">The sequence shown here is derived from an EMBL/GenBank/DDBJ whole genome shotgun (WGS) entry which is preliminary data.</text>
</comment>
<feature type="compositionally biased region" description="Pro residues" evidence="1">
    <location>
        <begin position="79"/>
        <end position="107"/>
    </location>
</feature>
<evidence type="ECO:0000256" key="2">
    <source>
        <dbReference type="SAM" id="Phobius"/>
    </source>
</evidence>
<keyword evidence="2" id="KW-0472">Membrane</keyword>
<reference evidence="3 4" key="1">
    <citation type="submission" date="2019-03" db="EMBL/GenBank/DDBJ databases">
        <title>Draft genome sequences of novel Actinobacteria.</title>
        <authorList>
            <person name="Sahin N."/>
            <person name="Ay H."/>
            <person name="Saygin H."/>
        </authorList>
    </citation>
    <scope>NUCLEOTIDE SEQUENCE [LARGE SCALE GENOMIC DNA]</scope>
    <source>
        <strain evidence="3 4">16K404</strain>
    </source>
</reference>
<feature type="transmembrane region" description="Helical" evidence="2">
    <location>
        <begin position="303"/>
        <end position="322"/>
    </location>
</feature>
<protein>
    <submittedName>
        <fullName evidence="3">Uncharacterized protein</fullName>
    </submittedName>
</protein>
<keyword evidence="4" id="KW-1185">Reference proteome</keyword>
<dbReference type="RefSeq" id="WP_132621415.1">
    <property type="nucleotide sequence ID" value="NZ_SMKV01000008.1"/>
</dbReference>
<dbReference type="OrthoDB" id="5173153at2"/>
<name>A0A4R4UUA7_9PSEU</name>
<organism evidence="3 4">
    <name type="scientific">Saccharopolyspora aridisoli</name>
    <dbReference type="NCBI Taxonomy" id="2530385"/>
    <lineage>
        <taxon>Bacteria</taxon>
        <taxon>Bacillati</taxon>
        <taxon>Actinomycetota</taxon>
        <taxon>Actinomycetes</taxon>
        <taxon>Pseudonocardiales</taxon>
        <taxon>Pseudonocardiaceae</taxon>
        <taxon>Saccharopolyspora</taxon>
    </lineage>
</organism>
<feature type="compositionally biased region" description="Low complexity" evidence="1">
    <location>
        <begin position="147"/>
        <end position="159"/>
    </location>
</feature>
<proteinExistence type="predicted"/>
<gene>
    <name evidence="3" type="ORF">E1161_08660</name>
</gene>
<dbReference type="AlphaFoldDB" id="A0A4R4UUA7"/>
<feature type="compositionally biased region" description="Acidic residues" evidence="1">
    <location>
        <begin position="243"/>
        <end position="252"/>
    </location>
</feature>